<evidence type="ECO:0000313" key="2">
    <source>
        <dbReference type="EMBL" id="MBW86377.1"/>
    </source>
</evidence>
<dbReference type="InterPro" id="IPR044522">
    <property type="entry name" value="TSO1-like"/>
</dbReference>
<dbReference type="AlphaFoldDB" id="A0A2P2IYW8"/>
<dbReference type="PANTHER" id="PTHR46159:SF12">
    <property type="entry name" value="PROTEIN TESMIN_TSO1-LIKE CXC 3-RELATED"/>
    <property type="match status" value="1"/>
</dbReference>
<reference evidence="2" key="1">
    <citation type="submission" date="2018-02" db="EMBL/GenBank/DDBJ databases">
        <title>Rhizophora mucronata_Transcriptome.</title>
        <authorList>
            <person name="Meera S.P."/>
            <person name="Sreeshan A."/>
            <person name="Augustine A."/>
        </authorList>
    </citation>
    <scope>NUCLEOTIDE SEQUENCE</scope>
    <source>
        <tissue evidence="2">Leaf</tissue>
    </source>
</reference>
<protein>
    <submittedName>
        <fullName evidence="2">Protein tesmin/TSO1-like CXC 2 isoform X1</fullName>
    </submittedName>
</protein>
<dbReference type="EMBL" id="GGEC01005894">
    <property type="protein sequence ID" value="MBW86377.1"/>
    <property type="molecule type" value="Transcribed_RNA"/>
</dbReference>
<name>A0A2P2IYW8_RHIMU</name>
<organism evidence="2">
    <name type="scientific">Rhizophora mucronata</name>
    <name type="common">Asiatic mangrove</name>
    <dbReference type="NCBI Taxonomy" id="61149"/>
    <lineage>
        <taxon>Eukaryota</taxon>
        <taxon>Viridiplantae</taxon>
        <taxon>Streptophyta</taxon>
        <taxon>Embryophyta</taxon>
        <taxon>Tracheophyta</taxon>
        <taxon>Spermatophyta</taxon>
        <taxon>Magnoliopsida</taxon>
        <taxon>eudicotyledons</taxon>
        <taxon>Gunneridae</taxon>
        <taxon>Pentapetalae</taxon>
        <taxon>rosids</taxon>
        <taxon>fabids</taxon>
        <taxon>Malpighiales</taxon>
        <taxon>Rhizophoraceae</taxon>
        <taxon>Rhizophora</taxon>
    </lineage>
</organism>
<feature type="region of interest" description="Disordered" evidence="1">
    <location>
        <begin position="1"/>
        <end position="60"/>
    </location>
</feature>
<dbReference type="PANTHER" id="PTHR46159">
    <property type="entry name" value="PROTEIN TESMIN/TSO1-LIKE CXC 2"/>
    <property type="match status" value="1"/>
</dbReference>
<sequence length="60" mass="6383">MPEILRGNNSPTTGIKTCSPNSKRISPPHGNLGSSPRRSGRKLMLQSIPSFPSLTPPASK</sequence>
<proteinExistence type="predicted"/>
<evidence type="ECO:0000256" key="1">
    <source>
        <dbReference type="SAM" id="MobiDB-lite"/>
    </source>
</evidence>
<feature type="compositionally biased region" description="Polar residues" evidence="1">
    <location>
        <begin position="7"/>
        <end position="24"/>
    </location>
</feature>
<feature type="compositionally biased region" description="Polar residues" evidence="1">
    <location>
        <begin position="47"/>
        <end position="60"/>
    </location>
</feature>
<dbReference type="GO" id="GO:0003700">
    <property type="term" value="F:DNA-binding transcription factor activity"/>
    <property type="evidence" value="ECO:0007669"/>
    <property type="project" value="InterPro"/>
</dbReference>
<accession>A0A2P2IYW8</accession>